<feature type="binding site" evidence="5">
    <location>
        <begin position="59"/>
        <end position="61"/>
    </location>
    <ligand>
        <name>AMP</name>
        <dbReference type="ChEBI" id="CHEBI:456215"/>
    </ligand>
</feature>
<dbReference type="AlphaFoldDB" id="A0A0Q0Z0Z3"/>
<dbReference type="GO" id="GO:0004017">
    <property type="term" value="F:AMP kinase activity"/>
    <property type="evidence" value="ECO:0007669"/>
    <property type="project" value="UniProtKB-UniRule"/>
</dbReference>
<feature type="binding site" evidence="5">
    <location>
        <begin position="88"/>
        <end position="91"/>
    </location>
    <ligand>
        <name>AMP</name>
        <dbReference type="ChEBI" id="CHEBI:456215"/>
    </ligand>
</feature>
<keyword evidence="5 7" id="KW-0067">ATP-binding</keyword>
<keyword evidence="5" id="KW-0963">Cytoplasm</keyword>
<evidence type="ECO:0000256" key="1">
    <source>
        <dbReference type="ARBA" id="ARBA00022679"/>
    </source>
</evidence>
<dbReference type="GeneID" id="66531386"/>
<feature type="binding site" evidence="5">
    <location>
        <position position="171"/>
    </location>
    <ligand>
        <name>ATP</name>
        <dbReference type="ChEBI" id="CHEBI:30616"/>
    </ligand>
</feature>
<evidence type="ECO:0000256" key="4">
    <source>
        <dbReference type="ARBA" id="ARBA00022777"/>
    </source>
</evidence>
<dbReference type="RefSeq" id="WP_029509450.1">
    <property type="nucleotide sequence ID" value="NZ_BJMJ01000020.1"/>
</dbReference>
<dbReference type="GO" id="GO:0044209">
    <property type="term" value="P:AMP salvage"/>
    <property type="evidence" value="ECO:0007669"/>
    <property type="project" value="UniProtKB-UniRule"/>
</dbReference>
<keyword evidence="3 5" id="KW-0547">Nucleotide-binding</keyword>
<comment type="similarity">
    <text evidence="5 6">Belongs to the adenylate kinase family.</text>
</comment>
<feature type="binding site" evidence="5">
    <location>
        <position position="95"/>
    </location>
    <ligand>
        <name>AMP</name>
        <dbReference type="ChEBI" id="CHEBI:456215"/>
    </ligand>
</feature>
<feature type="binding site" evidence="5">
    <location>
        <position position="132"/>
    </location>
    <ligand>
        <name>AMP</name>
        <dbReference type="ChEBI" id="CHEBI:456215"/>
    </ligand>
</feature>
<dbReference type="GO" id="GO:0005737">
    <property type="term" value="C:cytoplasm"/>
    <property type="evidence" value="ECO:0007669"/>
    <property type="project" value="UniProtKB-SubCell"/>
</dbReference>
<evidence type="ECO:0000256" key="6">
    <source>
        <dbReference type="RuleBase" id="RU003330"/>
    </source>
</evidence>
<feature type="region of interest" description="NMP" evidence="5">
    <location>
        <begin position="32"/>
        <end position="61"/>
    </location>
</feature>
<proteinExistence type="inferred from homology"/>
<feature type="binding site" evidence="5">
    <location>
        <position position="33"/>
    </location>
    <ligand>
        <name>AMP</name>
        <dbReference type="ChEBI" id="CHEBI:456215"/>
    </ligand>
</feature>
<comment type="catalytic activity">
    <reaction evidence="5 7">
        <text>AMP + ATP = 2 ADP</text>
        <dbReference type="Rhea" id="RHEA:12973"/>
        <dbReference type="ChEBI" id="CHEBI:30616"/>
        <dbReference type="ChEBI" id="CHEBI:456215"/>
        <dbReference type="ChEBI" id="CHEBI:456216"/>
        <dbReference type="EC" id="2.7.4.3"/>
    </reaction>
</comment>
<comment type="caution">
    <text evidence="5">Lacks conserved residue(s) required for the propagation of feature annotation.</text>
</comment>
<reference evidence="8 11" key="2">
    <citation type="submission" date="2019-12" db="EMBL/GenBank/DDBJ databases">
        <title>Complete genome sequence of Leuconostoc lactis strain AVN1 provides insights into metabolic potential.</title>
        <authorList>
            <person name="Besrour N."/>
            <person name="Najjari A."/>
            <person name="Fhoula I."/>
            <person name="Jaballah S."/>
            <person name="Klibi N."/>
            <person name="Ouzari H.I."/>
        </authorList>
    </citation>
    <scope>NUCLEOTIDE SEQUENCE [LARGE SCALE GENOMIC DNA]</scope>
    <source>
        <strain evidence="8 11">AVN1</strain>
    </source>
</reference>
<comment type="subunit">
    <text evidence="5 7">Monomer.</text>
</comment>
<evidence type="ECO:0000313" key="9">
    <source>
        <dbReference type="EMBL" id="QEA43913.1"/>
    </source>
</evidence>
<comment type="pathway">
    <text evidence="5">Purine metabolism; AMP biosynthesis via salvage pathway; AMP from ADP: step 1/1.</text>
</comment>
<dbReference type="OrthoDB" id="9805030at2"/>
<evidence type="ECO:0000256" key="5">
    <source>
        <dbReference type="HAMAP-Rule" id="MF_00235"/>
    </source>
</evidence>
<evidence type="ECO:0000313" key="8">
    <source>
        <dbReference type="EMBL" id="MWN21710.1"/>
    </source>
</evidence>
<comment type="function">
    <text evidence="5">Catalyzes the reversible transfer of the terminal phosphate group between ATP and AMP. Plays an important role in cellular energy homeostasis and in adenine nucleotide metabolism.</text>
</comment>
<feature type="binding site" evidence="5">
    <location>
        <position position="143"/>
    </location>
    <ligand>
        <name>AMP</name>
        <dbReference type="ChEBI" id="CHEBI:456215"/>
    </ligand>
</feature>
<evidence type="ECO:0000256" key="7">
    <source>
        <dbReference type="RuleBase" id="RU003331"/>
    </source>
</evidence>
<dbReference type="NCBIfam" id="NF011100">
    <property type="entry name" value="PRK14527.1"/>
    <property type="match status" value="1"/>
</dbReference>
<keyword evidence="4 5" id="KW-0418">Kinase</keyword>
<comment type="subcellular location">
    <subcellularLocation>
        <location evidence="5 7">Cytoplasm</location>
    </subcellularLocation>
</comment>
<keyword evidence="10" id="KW-1185">Reference proteome</keyword>
<evidence type="ECO:0000256" key="2">
    <source>
        <dbReference type="ARBA" id="ARBA00022727"/>
    </source>
</evidence>
<dbReference type="eggNOG" id="COG0563">
    <property type="taxonomic scope" value="Bacteria"/>
</dbReference>
<dbReference type="EC" id="2.7.4.3" evidence="5 7"/>
<dbReference type="HAMAP" id="MF_00235">
    <property type="entry name" value="Adenylate_kinase_Adk"/>
    <property type="match status" value="1"/>
</dbReference>
<reference evidence="9 10" key="1">
    <citation type="submission" date="2019-06" db="EMBL/GenBank/DDBJ databases">
        <title>Genome analyses of bacteria isolated from kimchi.</title>
        <authorList>
            <person name="Lee S."/>
            <person name="Ahn S."/>
            <person name="Roh S."/>
        </authorList>
    </citation>
    <scope>NUCLEOTIDE SEQUENCE [LARGE SCALE GENOMIC DNA]</scope>
    <source>
        <strain evidence="9 10">CBA3625</strain>
    </source>
</reference>
<dbReference type="InterPro" id="IPR027417">
    <property type="entry name" value="P-loop_NTPase"/>
</dbReference>
<comment type="domain">
    <text evidence="5">Consists of three domains, a large central CORE domain and two small peripheral domains, NMPbind and LID, which undergo movements during catalysis. The LID domain closes over the site of phosphoryl transfer upon ATP binding. Assembling and dissambling the active center during each catalytic cycle provides an effective means to prevent ATP hydrolysis.</text>
</comment>
<dbReference type="SUPFAM" id="SSF52540">
    <property type="entry name" value="P-loop containing nucleoside triphosphate hydrolases"/>
    <property type="match status" value="1"/>
</dbReference>
<dbReference type="Pfam" id="PF00406">
    <property type="entry name" value="ADK"/>
    <property type="match status" value="1"/>
</dbReference>
<protein>
    <recommendedName>
        <fullName evidence="5 7">Adenylate kinase</fullName>
        <shortName evidence="5">AK</shortName>
        <ecNumber evidence="5 7">2.7.4.3</ecNumber>
    </recommendedName>
    <alternativeName>
        <fullName evidence="5">ATP-AMP transphosphorylase</fullName>
    </alternativeName>
    <alternativeName>
        <fullName evidence="5">ATP:AMP phosphotransferase</fullName>
    </alternativeName>
    <alternativeName>
        <fullName evidence="5">Adenylate monophosphate kinase</fullName>
    </alternativeName>
</protein>
<dbReference type="CDD" id="cd01428">
    <property type="entry name" value="ADK"/>
    <property type="match status" value="1"/>
</dbReference>
<keyword evidence="1 5" id="KW-0808">Transferase</keyword>
<feature type="binding site" evidence="5">
    <location>
        <position position="130"/>
    </location>
    <ligand>
        <name>ATP</name>
        <dbReference type="ChEBI" id="CHEBI:30616"/>
    </ligand>
</feature>
<feature type="binding site" evidence="5">
    <location>
        <begin position="12"/>
        <end position="17"/>
    </location>
    <ligand>
        <name>ATP</name>
        <dbReference type="ChEBI" id="CHEBI:30616"/>
    </ligand>
</feature>
<dbReference type="STRING" id="1246.BCR17_04840"/>
<dbReference type="Gene3D" id="3.40.50.300">
    <property type="entry name" value="P-loop containing nucleotide triphosphate hydrolases"/>
    <property type="match status" value="1"/>
</dbReference>
<sequence>MAKNLILLGLPGAGKGTQADLIVKDYPTVHISTGDIFRANLANDTELGKQAREYMDAGNLVPDEITNAMVADRLSQADVQADGFMLDGYPRNEAQAAFLDKYLAENGTSVSATLYFEVSDSLLRERLLGRGRADDTPEVIDNRLAVNKAANLPLVDYYQKAGVLHTIDGGQELAEVYHDVKAVLDNL</sequence>
<dbReference type="PROSITE" id="PS00113">
    <property type="entry name" value="ADENYLATE_KINASE"/>
    <property type="match status" value="1"/>
</dbReference>
<dbReference type="UniPathway" id="UPA00588">
    <property type="reaction ID" value="UER00649"/>
</dbReference>
<keyword evidence="2 5" id="KW-0545">Nucleotide biosynthesis</keyword>
<dbReference type="GO" id="GO:0005524">
    <property type="term" value="F:ATP binding"/>
    <property type="evidence" value="ECO:0007669"/>
    <property type="project" value="UniProtKB-UniRule"/>
</dbReference>
<dbReference type="EMBL" id="CP042387">
    <property type="protein sequence ID" value="QEA43913.1"/>
    <property type="molecule type" value="Genomic_DNA"/>
</dbReference>
<dbReference type="EMBL" id="WSZI01000017">
    <property type="protein sequence ID" value="MWN21710.1"/>
    <property type="molecule type" value="Genomic_DNA"/>
</dbReference>
<evidence type="ECO:0000313" key="10">
    <source>
        <dbReference type="Proteomes" id="UP000321298"/>
    </source>
</evidence>
<accession>A0A0Q0Z0Z3</accession>
<name>A0A0Q0Z0Z3_LEULA</name>
<dbReference type="KEGG" id="llf:BCR17_04840"/>
<dbReference type="PANTHER" id="PTHR23359">
    <property type="entry name" value="NUCLEOTIDE KINASE"/>
    <property type="match status" value="1"/>
</dbReference>
<feature type="binding site" evidence="5">
    <location>
        <position position="38"/>
    </location>
    <ligand>
        <name>AMP</name>
        <dbReference type="ChEBI" id="CHEBI:456215"/>
    </ligand>
</feature>
<dbReference type="Proteomes" id="UP000478636">
    <property type="component" value="Unassembled WGS sequence"/>
</dbReference>
<organism evidence="8 11">
    <name type="scientific">Leuconostoc lactis</name>
    <dbReference type="NCBI Taxonomy" id="1246"/>
    <lineage>
        <taxon>Bacteria</taxon>
        <taxon>Bacillati</taxon>
        <taxon>Bacillota</taxon>
        <taxon>Bacilli</taxon>
        <taxon>Lactobacillales</taxon>
        <taxon>Lactobacillaceae</taxon>
        <taxon>Leuconostoc</taxon>
    </lineage>
</organism>
<dbReference type="PRINTS" id="PR00094">
    <property type="entry name" value="ADENYLTKNASE"/>
</dbReference>
<evidence type="ECO:0000256" key="3">
    <source>
        <dbReference type="ARBA" id="ARBA00022741"/>
    </source>
</evidence>
<gene>
    <name evidence="5" type="primary">adk</name>
    <name evidence="9" type="ORF">FGL83_04205</name>
    <name evidence="8" type="ORF">GQS40_11235</name>
</gene>
<dbReference type="InterPro" id="IPR000850">
    <property type="entry name" value="Adenylat/UMP-CMP_kin"/>
</dbReference>
<dbReference type="Proteomes" id="UP000321298">
    <property type="component" value="Chromosome"/>
</dbReference>
<evidence type="ECO:0000313" key="11">
    <source>
        <dbReference type="Proteomes" id="UP000478636"/>
    </source>
</evidence>
<dbReference type="InterPro" id="IPR033690">
    <property type="entry name" value="Adenylat_kinase_CS"/>
</dbReference>
<dbReference type="NCBIfam" id="NF001381">
    <property type="entry name" value="PRK00279.1-3"/>
    <property type="match status" value="1"/>
</dbReference>